<comment type="caution">
    <text evidence="1">The sequence shown here is derived from an EMBL/GenBank/DDBJ whole genome shotgun (WGS) entry which is preliminary data.</text>
</comment>
<dbReference type="InterPro" id="IPR031380">
    <property type="entry name" value="SIX6OS1"/>
</dbReference>
<protein>
    <submittedName>
        <fullName evidence="1">C14orf39 isoform 5</fullName>
    </submittedName>
</protein>
<proteinExistence type="predicted"/>
<evidence type="ECO:0000313" key="1">
    <source>
        <dbReference type="EMBL" id="PNI83686.1"/>
    </source>
</evidence>
<dbReference type="SMR" id="A0A2J8PI48"/>
<dbReference type="Pfam" id="PF15676">
    <property type="entry name" value="S6OS1"/>
    <property type="match status" value="1"/>
</dbReference>
<name>A0A2J8PI48_PANTR</name>
<feature type="non-terminal residue" evidence="1">
    <location>
        <position position="88"/>
    </location>
</feature>
<reference evidence="1 2" key="1">
    <citation type="submission" date="2017-12" db="EMBL/GenBank/DDBJ databases">
        <title>High-resolution comparative analysis of great ape genomes.</title>
        <authorList>
            <person name="Pollen A."/>
            <person name="Hastie A."/>
            <person name="Hormozdiari F."/>
            <person name="Dougherty M."/>
            <person name="Liu R."/>
            <person name="Chaisson M."/>
            <person name="Hoppe E."/>
            <person name="Hill C."/>
            <person name="Pang A."/>
            <person name="Hillier L."/>
            <person name="Baker C."/>
            <person name="Armstrong J."/>
            <person name="Shendure J."/>
            <person name="Paten B."/>
            <person name="Wilson R."/>
            <person name="Chao H."/>
            <person name="Schneider V."/>
            <person name="Ventura M."/>
            <person name="Kronenberg Z."/>
            <person name="Murali S."/>
            <person name="Gordon D."/>
            <person name="Cantsilieris S."/>
            <person name="Munson K."/>
            <person name="Nelson B."/>
            <person name="Raja A."/>
            <person name="Underwood J."/>
            <person name="Diekhans M."/>
            <person name="Fiddes I."/>
            <person name="Haussler D."/>
            <person name="Eichler E."/>
        </authorList>
    </citation>
    <scope>NUCLEOTIDE SEQUENCE [LARGE SCALE GENOMIC DNA]</scope>
    <source>
        <strain evidence="1">Yerkes chimp pedigree #C0471</strain>
    </source>
</reference>
<dbReference type="AlphaFoldDB" id="A0A2J8PI48"/>
<dbReference type="PANTHER" id="PTHR35449:SF1">
    <property type="entry name" value="PROTEIN SIX6OS1"/>
    <property type="match status" value="1"/>
</dbReference>
<dbReference type="PANTHER" id="PTHR35449">
    <property type="entry name" value="PROTEIN SIX6OS1"/>
    <property type="match status" value="1"/>
</dbReference>
<dbReference type="Proteomes" id="UP000236370">
    <property type="component" value="Unassembled WGS sequence"/>
</dbReference>
<accession>A0A2J8PI48</accession>
<organism evidence="1 2">
    <name type="scientific">Pan troglodytes</name>
    <name type="common">Chimpanzee</name>
    <dbReference type="NCBI Taxonomy" id="9598"/>
    <lineage>
        <taxon>Eukaryota</taxon>
        <taxon>Metazoa</taxon>
        <taxon>Chordata</taxon>
        <taxon>Craniata</taxon>
        <taxon>Vertebrata</taxon>
        <taxon>Euteleostomi</taxon>
        <taxon>Mammalia</taxon>
        <taxon>Eutheria</taxon>
        <taxon>Euarchontoglires</taxon>
        <taxon>Primates</taxon>
        <taxon>Haplorrhini</taxon>
        <taxon>Catarrhini</taxon>
        <taxon>Hominidae</taxon>
        <taxon>Pan</taxon>
    </lineage>
</organism>
<gene>
    <name evidence="1" type="ORF">CK820_G0002588</name>
</gene>
<dbReference type="EMBL" id="NBAG03000214">
    <property type="protein sequence ID" value="PNI83686.1"/>
    <property type="molecule type" value="Genomic_DNA"/>
</dbReference>
<evidence type="ECO:0000313" key="2">
    <source>
        <dbReference type="Proteomes" id="UP000236370"/>
    </source>
</evidence>
<sequence>MNDSLFVSLDRLLLEFVFQYEQDISTKEEMIQRINKCCEDIKENKVTICRIHETINATDEEIDHYCKHSEEIKDNCRNWKPTCDVFRK</sequence>